<proteinExistence type="predicted"/>
<evidence type="ECO:0000313" key="2">
    <source>
        <dbReference type="EMBL" id="KAF8560585.1"/>
    </source>
</evidence>
<dbReference type="EMBL" id="JTDF01022381">
    <property type="protein sequence ID" value="KAF8560585.1"/>
    <property type="molecule type" value="Genomic_DNA"/>
</dbReference>
<organism evidence="2 3">
    <name type="scientific">Paragonimus westermani</name>
    <dbReference type="NCBI Taxonomy" id="34504"/>
    <lineage>
        <taxon>Eukaryota</taxon>
        <taxon>Metazoa</taxon>
        <taxon>Spiralia</taxon>
        <taxon>Lophotrochozoa</taxon>
        <taxon>Platyhelminthes</taxon>
        <taxon>Trematoda</taxon>
        <taxon>Digenea</taxon>
        <taxon>Plagiorchiida</taxon>
        <taxon>Troglotremata</taxon>
        <taxon>Troglotrematidae</taxon>
        <taxon>Paragonimus</taxon>
    </lineage>
</organism>
<keyword evidence="3" id="KW-1185">Reference proteome</keyword>
<dbReference type="AlphaFoldDB" id="A0A8T0CY76"/>
<accession>A0A8T0CY76</accession>
<evidence type="ECO:0000313" key="3">
    <source>
        <dbReference type="Proteomes" id="UP000699462"/>
    </source>
</evidence>
<sequence>MRRTFCTHCFIVLTILDCLVINRVYKNRAKDVCVSETVSPTMKLTFCVVFSLFLLTTTPVTGQNVSSLTTAPSNSTNSSVTPSNSSGNGTTTAPGSAYKCLMHYGMITFASTVATAWLLTS</sequence>
<reference evidence="2 3" key="1">
    <citation type="submission" date="2019-07" db="EMBL/GenBank/DDBJ databases">
        <title>Annotation for the trematode Paragonimus westermani.</title>
        <authorList>
            <person name="Choi Y.-J."/>
        </authorList>
    </citation>
    <scope>NUCLEOTIDE SEQUENCE [LARGE SCALE GENOMIC DNA]</scope>
    <source>
        <strain evidence="2">180907_Pwestermani</strain>
    </source>
</reference>
<name>A0A8T0CY76_9TREM</name>
<evidence type="ECO:0000256" key="1">
    <source>
        <dbReference type="SAM" id="MobiDB-lite"/>
    </source>
</evidence>
<dbReference type="Proteomes" id="UP000699462">
    <property type="component" value="Unassembled WGS sequence"/>
</dbReference>
<comment type="caution">
    <text evidence="2">The sequence shown here is derived from an EMBL/GenBank/DDBJ whole genome shotgun (WGS) entry which is preliminary data.</text>
</comment>
<protein>
    <submittedName>
        <fullName evidence="2">Uncharacterized protein</fullName>
    </submittedName>
</protein>
<gene>
    <name evidence="2" type="ORF">P879_09037</name>
</gene>
<feature type="region of interest" description="Disordered" evidence="1">
    <location>
        <begin position="68"/>
        <end position="90"/>
    </location>
</feature>